<dbReference type="Proteomes" id="UP001054837">
    <property type="component" value="Unassembled WGS sequence"/>
</dbReference>
<proteinExistence type="predicted"/>
<feature type="compositionally biased region" description="Basic and acidic residues" evidence="6">
    <location>
        <begin position="195"/>
        <end position="216"/>
    </location>
</feature>
<sequence>MKRLATLSKVDNNKQILLILVNNLKISSQVKSGNPLVMEYEIPRRPHTVGALPKVCSQSELIMTLLQEIENEAKGPVSRPKLPQKNFMKENLKRLRDIQTQAKKKMAEKQPLQPLKVPNRYRDVQPKILNNVLSKEEKTHSRHLNNVPPKTAGPYRSQPPMSPSLRPKSNQMSVSHHYSSLPDLNHTDTLTDLDNDQHPETSKDIRIPKSDAESEKSSYLAPSKKKSEVCHRLGHVPNYLTERKKQWEMEKERQMKLREEASIPQGYTLLPDEERIETLELLKKNQEELIQSLAVLPIRNDTIRLRNYKEELERQLAKVEEGIKIFSRPKVLIKNDT</sequence>
<feature type="domain" description="Enkurin" evidence="7">
    <location>
        <begin position="242"/>
        <end position="334"/>
    </location>
</feature>
<dbReference type="Pfam" id="PF13864">
    <property type="entry name" value="Enkurin"/>
    <property type="match status" value="1"/>
</dbReference>
<evidence type="ECO:0000256" key="2">
    <source>
        <dbReference type="ARBA" id="ARBA00004245"/>
    </source>
</evidence>
<evidence type="ECO:0000256" key="3">
    <source>
        <dbReference type="ARBA" id="ARBA00022490"/>
    </source>
</evidence>
<keyword evidence="4" id="KW-0206">Cytoskeleton</keyword>
<evidence type="ECO:0000256" key="5">
    <source>
        <dbReference type="ARBA" id="ARBA00023273"/>
    </source>
</evidence>
<comment type="caution">
    <text evidence="8">The sequence shown here is derived from an EMBL/GenBank/DDBJ whole genome shotgun (WGS) entry which is preliminary data.</text>
</comment>
<dbReference type="AlphaFoldDB" id="A0AAV4UHU2"/>
<dbReference type="GO" id="GO:0005929">
    <property type="term" value="C:cilium"/>
    <property type="evidence" value="ECO:0007669"/>
    <property type="project" value="UniProtKB-SubCell"/>
</dbReference>
<accession>A0AAV4UHU2</accession>
<protein>
    <submittedName>
        <fullName evidence="8">Enkurin domain-containing protein 1</fullName>
    </submittedName>
</protein>
<dbReference type="PANTHER" id="PTHR21490">
    <property type="entry name" value="ENKURIN-RELATED"/>
    <property type="match status" value="1"/>
</dbReference>
<organism evidence="8 9">
    <name type="scientific">Caerostris darwini</name>
    <dbReference type="NCBI Taxonomy" id="1538125"/>
    <lineage>
        <taxon>Eukaryota</taxon>
        <taxon>Metazoa</taxon>
        <taxon>Ecdysozoa</taxon>
        <taxon>Arthropoda</taxon>
        <taxon>Chelicerata</taxon>
        <taxon>Arachnida</taxon>
        <taxon>Araneae</taxon>
        <taxon>Araneomorphae</taxon>
        <taxon>Entelegynae</taxon>
        <taxon>Araneoidea</taxon>
        <taxon>Araneidae</taxon>
        <taxon>Caerostris</taxon>
    </lineage>
</organism>
<keyword evidence="5" id="KW-0966">Cell projection</keyword>
<feature type="compositionally biased region" description="Polar residues" evidence="6">
    <location>
        <begin position="167"/>
        <end position="178"/>
    </location>
</feature>
<dbReference type="GO" id="GO:0005881">
    <property type="term" value="C:cytoplasmic microtubule"/>
    <property type="evidence" value="ECO:0007669"/>
    <property type="project" value="TreeGrafter"/>
</dbReference>
<feature type="region of interest" description="Disordered" evidence="6">
    <location>
        <begin position="133"/>
        <end position="225"/>
    </location>
</feature>
<comment type="subcellular location">
    <subcellularLocation>
        <location evidence="1">Cell projection</location>
        <location evidence="1">Cilium</location>
    </subcellularLocation>
    <subcellularLocation>
        <location evidence="2">Cytoplasm</location>
        <location evidence="2">Cytoskeleton</location>
    </subcellularLocation>
</comment>
<evidence type="ECO:0000256" key="1">
    <source>
        <dbReference type="ARBA" id="ARBA00004138"/>
    </source>
</evidence>
<evidence type="ECO:0000256" key="6">
    <source>
        <dbReference type="SAM" id="MobiDB-lite"/>
    </source>
</evidence>
<evidence type="ECO:0000259" key="7">
    <source>
        <dbReference type="PROSITE" id="PS51665"/>
    </source>
</evidence>
<feature type="compositionally biased region" description="Low complexity" evidence="6">
    <location>
        <begin position="183"/>
        <end position="192"/>
    </location>
</feature>
<dbReference type="InterPro" id="IPR027012">
    <property type="entry name" value="Enkurin_dom"/>
</dbReference>
<evidence type="ECO:0000313" key="9">
    <source>
        <dbReference type="Proteomes" id="UP001054837"/>
    </source>
</evidence>
<gene>
    <name evidence="8" type="primary">Enkd1</name>
    <name evidence="8" type="ORF">CDAR_199741</name>
</gene>
<keyword evidence="3" id="KW-0963">Cytoplasm</keyword>
<dbReference type="PANTHER" id="PTHR21490:SF2">
    <property type="entry name" value="ENKURIN DOMAIN-CONTAINING PROTEIN 1"/>
    <property type="match status" value="1"/>
</dbReference>
<evidence type="ECO:0000313" key="8">
    <source>
        <dbReference type="EMBL" id="GIY57378.1"/>
    </source>
</evidence>
<evidence type="ECO:0000256" key="4">
    <source>
        <dbReference type="ARBA" id="ARBA00023212"/>
    </source>
</evidence>
<dbReference type="InterPro" id="IPR052102">
    <property type="entry name" value="Enkurin_domain-protein"/>
</dbReference>
<dbReference type="PROSITE" id="PS51665">
    <property type="entry name" value="ENKURIN"/>
    <property type="match status" value="1"/>
</dbReference>
<name>A0AAV4UHU2_9ARAC</name>
<keyword evidence="9" id="KW-1185">Reference proteome</keyword>
<dbReference type="EMBL" id="BPLQ01011329">
    <property type="protein sequence ID" value="GIY57378.1"/>
    <property type="molecule type" value="Genomic_DNA"/>
</dbReference>
<reference evidence="8 9" key="1">
    <citation type="submission" date="2021-06" db="EMBL/GenBank/DDBJ databases">
        <title>Caerostris darwini draft genome.</title>
        <authorList>
            <person name="Kono N."/>
            <person name="Arakawa K."/>
        </authorList>
    </citation>
    <scope>NUCLEOTIDE SEQUENCE [LARGE SCALE GENOMIC DNA]</scope>
</reference>